<name>A0A0K8MIS3_9LACO</name>
<keyword evidence="3 5" id="KW-1133">Transmembrane helix</keyword>
<feature type="transmembrane region" description="Helical" evidence="5">
    <location>
        <begin position="605"/>
        <end position="623"/>
    </location>
</feature>
<evidence type="ECO:0000313" key="7">
    <source>
        <dbReference type="Proteomes" id="UP000253891"/>
    </source>
</evidence>
<evidence type="ECO:0000256" key="2">
    <source>
        <dbReference type="ARBA" id="ARBA00022692"/>
    </source>
</evidence>
<evidence type="ECO:0000256" key="4">
    <source>
        <dbReference type="ARBA" id="ARBA00023136"/>
    </source>
</evidence>
<dbReference type="AlphaFoldDB" id="A0A0K8MIS3"/>
<feature type="transmembrane region" description="Helical" evidence="5">
    <location>
        <begin position="577"/>
        <end position="598"/>
    </location>
</feature>
<proteinExistence type="predicted"/>
<evidence type="ECO:0000256" key="1">
    <source>
        <dbReference type="ARBA" id="ARBA00004141"/>
    </source>
</evidence>
<protein>
    <recommendedName>
        <fullName evidence="8">Integral membrane protein</fullName>
    </recommendedName>
</protein>
<evidence type="ECO:0000256" key="5">
    <source>
        <dbReference type="SAM" id="Phobius"/>
    </source>
</evidence>
<feature type="transmembrane region" description="Helical" evidence="5">
    <location>
        <begin position="545"/>
        <end position="565"/>
    </location>
</feature>
<reference evidence="6 7" key="1">
    <citation type="journal article" date="2015" name="BMC Genomics">
        <title>Comparative genomics of Fructobacillus spp. and Leuconostoc spp. reveals niche-specific evolution of Fructobacillus spp.</title>
        <authorList>
            <person name="Endo A."/>
            <person name="Tanizawa Y."/>
            <person name="Tanaka N."/>
            <person name="Maeno S."/>
            <person name="Kumar H."/>
            <person name="Shiwa Y."/>
            <person name="Okada S."/>
            <person name="Yoshikawa H."/>
            <person name="Dicks L."/>
            <person name="Nakagawa J."/>
            <person name="Arita M."/>
        </authorList>
    </citation>
    <scope>NUCLEOTIDE SEQUENCE [LARGE SCALE GENOMIC DNA]</scope>
    <source>
        <strain evidence="6 7">JCM 12225</strain>
    </source>
</reference>
<dbReference type="InterPro" id="IPR017500">
    <property type="entry name" value="Phage_infect_YhgE_N"/>
</dbReference>
<dbReference type="STRING" id="157463.GCA_001047075_00700"/>
<dbReference type="NCBIfam" id="TIGR03061">
    <property type="entry name" value="pip_yhgE_Nterm"/>
    <property type="match status" value="1"/>
</dbReference>
<accession>A0A0K8MIS3</accession>
<dbReference type="PANTHER" id="PTHR43077">
    <property type="entry name" value="TRANSPORT PERMEASE YVFS-RELATED"/>
    <property type="match status" value="1"/>
</dbReference>
<dbReference type="Proteomes" id="UP000253891">
    <property type="component" value="Unassembled WGS sequence"/>
</dbReference>
<dbReference type="NCBIfam" id="TIGR03062">
    <property type="entry name" value="pip_yhgE_Cterm"/>
    <property type="match status" value="1"/>
</dbReference>
<dbReference type="PANTHER" id="PTHR43077:SF5">
    <property type="entry name" value="PHAGE INFECTION PROTEIN"/>
    <property type="match status" value="1"/>
</dbReference>
<keyword evidence="7" id="KW-1185">Reference proteome</keyword>
<comment type="subcellular location">
    <subcellularLocation>
        <location evidence="1">Membrane</location>
        <topology evidence="1">Multi-pass membrane protein</topology>
    </subcellularLocation>
</comment>
<dbReference type="EMBL" id="DF968001">
    <property type="protein sequence ID" value="GAO99789.1"/>
    <property type="molecule type" value="Genomic_DNA"/>
</dbReference>
<evidence type="ECO:0008006" key="8">
    <source>
        <dbReference type="Google" id="ProtNLM"/>
    </source>
</evidence>
<feature type="transmembrane region" description="Helical" evidence="5">
    <location>
        <begin position="504"/>
        <end position="524"/>
    </location>
</feature>
<organism evidence="6 7">
    <name type="scientific">Fructobacillus ficulneus</name>
    <dbReference type="NCBI Taxonomy" id="157463"/>
    <lineage>
        <taxon>Bacteria</taxon>
        <taxon>Bacillati</taxon>
        <taxon>Bacillota</taxon>
        <taxon>Bacilli</taxon>
        <taxon>Lactobacillales</taxon>
        <taxon>Lactobacillaceae</taxon>
        <taxon>Fructobacillus</taxon>
    </lineage>
</organism>
<dbReference type="Gene3D" id="3.40.1710.10">
    <property type="entry name" value="abc type-2 transporter like domain"/>
    <property type="match status" value="1"/>
</dbReference>
<dbReference type="InterPro" id="IPR051328">
    <property type="entry name" value="T7SS_ABC-Transporter"/>
</dbReference>
<evidence type="ECO:0000313" key="6">
    <source>
        <dbReference type="EMBL" id="GAO99789.1"/>
    </source>
</evidence>
<evidence type="ECO:0000256" key="3">
    <source>
        <dbReference type="ARBA" id="ARBA00022989"/>
    </source>
</evidence>
<dbReference type="GO" id="GO:0016020">
    <property type="term" value="C:membrane"/>
    <property type="evidence" value="ECO:0007669"/>
    <property type="project" value="UniProtKB-SubCell"/>
</dbReference>
<keyword evidence="2 5" id="KW-0812">Transmembrane</keyword>
<keyword evidence="4 5" id="KW-0472">Membrane</keyword>
<dbReference type="InterPro" id="IPR023908">
    <property type="entry name" value="xxxLxxG_rpt"/>
</dbReference>
<dbReference type="NCBIfam" id="TIGR03057">
    <property type="entry name" value="xxxLxxG_by_4"/>
    <property type="match status" value="1"/>
</dbReference>
<sequence length="695" mass="72958">MVIALGVIALIPSLYAVIFLSSLWDTYGHVSHLPVAVVNQDQTTTVNGKTENLGQDLTTSLVNGQDLKFTQVSEKTAKSGLKSGKYYMTVTIPADFTKSSGTLLGKTPKTPTIDIQQNGGRSFFAQKITDSAAEKLKNKVSQSLQRVYLQNLLKGTKTSQDGFSKAATGVNQLGAALGKIKNGASQLQAGTTTLQTGSATLSNGLAQYTGAVGKLTTGSATLVTGNNQLATSLQKIGTGINQGQTANAANISQLNVGFDKVNQGLQQLSQLQVAIDHSQLDSDVTAVNSGLSNVDQNVNAVLADPTVQDKVKTDPAFAQQVNDLRSNLTATEKSSQDLKTSSAALTTAVTQQITGLKTQLTTLTTQATTLNNGAKAAIQQLNASLSQLANVLTTQAAPGATNLAQGATTLENSLGQVNGQSQTLNGGATALSAGASQLVAAENQVTTALQTAQSGSEQLAQSLANGAVKLSVVHTDKKNVQALTSPVKNKSTSLSNIANNGTGMAPYMMSVGLFVGMISFSTAFDFITLGKKPKSGLHWWAEKQTVTATVWVAQAVIMTGLLVLVDQMAPKHILMTFVVALVTAFAFNQFVTMVIVALGKRGSALLLVFMVLQLSASAGTYPIELSNHFFQAIHPFMPMTYSVDALRQVISIGGSATTDLLVLLVLGLVSMVLTWLMYHRKLENDTVLFPNSAKE</sequence>
<gene>
    <name evidence="6" type="ORF">FFIC_240620</name>
</gene>
<feature type="transmembrane region" description="Helical" evidence="5">
    <location>
        <begin position="660"/>
        <end position="678"/>
    </location>
</feature>
<dbReference type="InterPro" id="IPR017501">
    <property type="entry name" value="Phage_infect_YhgE_C"/>
</dbReference>